<dbReference type="Proteomes" id="UP000541444">
    <property type="component" value="Unassembled WGS sequence"/>
</dbReference>
<dbReference type="InterPro" id="IPR015914">
    <property type="entry name" value="PAPs_N"/>
</dbReference>
<comment type="similarity">
    <text evidence="1 5">Belongs to the metallophosphoesterase superfamily. Purple acid phosphatase family.</text>
</comment>
<dbReference type="PANTHER" id="PTHR22953:SF7">
    <property type="entry name" value="PURPLE ACID PHOSPHATASE 22"/>
    <property type="match status" value="1"/>
</dbReference>
<dbReference type="InterPro" id="IPR029052">
    <property type="entry name" value="Metallo-depent_PP-like"/>
</dbReference>
<dbReference type="InterPro" id="IPR008963">
    <property type="entry name" value="Purple_acid_Pase-like_N"/>
</dbReference>
<dbReference type="InterPro" id="IPR039331">
    <property type="entry name" value="PAPs-like"/>
</dbReference>
<feature type="signal peptide" evidence="6">
    <location>
        <begin position="1"/>
        <end position="38"/>
    </location>
</feature>
<reference evidence="10 11" key="1">
    <citation type="journal article" date="2020" name="IScience">
        <title>Genome Sequencing of the Endangered Kingdonia uniflora (Circaeasteraceae, Ranunculales) Reveals Potential Mechanisms of Evolutionary Specialization.</title>
        <authorList>
            <person name="Sun Y."/>
            <person name="Deng T."/>
            <person name="Zhang A."/>
            <person name="Moore M.J."/>
            <person name="Landis J.B."/>
            <person name="Lin N."/>
            <person name="Zhang H."/>
            <person name="Zhang X."/>
            <person name="Huang J."/>
            <person name="Zhang X."/>
            <person name="Sun H."/>
            <person name="Wang H."/>
        </authorList>
    </citation>
    <scope>NUCLEOTIDE SEQUENCE [LARGE SCALE GENOMIC DNA]</scope>
    <source>
        <strain evidence="10">TB1705</strain>
        <tissue evidence="10">Leaf</tissue>
    </source>
</reference>
<feature type="chain" id="PRO_5029860234" description="Purple acid phosphatase" evidence="6">
    <location>
        <begin position="39"/>
        <end position="462"/>
    </location>
</feature>
<dbReference type="GO" id="GO:0003993">
    <property type="term" value="F:acid phosphatase activity"/>
    <property type="evidence" value="ECO:0007669"/>
    <property type="project" value="UniProtKB-EC"/>
</dbReference>
<comment type="catalytic activity">
    <reaction evidence="5">
        <text>a phosphate monoester + H2O = an alcohol + phosphate</text>
        <dbReference type="Rhea" id="RHEA:15017"/>
        <dbReference type="ChEBI" id="CHEBI:15377"/>
        <dbReference type="ChEBI" id="CHEBI:30879"/>
        <dbReference type="ChEBI" id="CHEBI:43474"/>
        <dbReference type="ChEBI" id="CHEBI:67140"/>
        <dbReference type="EC" id="3.1.3.2"/>
    </reaction>
</comment>
<dbReference type="Gene3D" id="3.60.21.10">
    <property type="match status" value="1"/>
</dbReference>
<evidence type="ECO:0000256" key="6">
    <source>
        <dbReference type="SAM" id="SignalP"/>
    </source>
</evidence>
<sequence length="462" mass="52299">SKTSPLFHSQPNMKKLLSTHLLTFLAFSIFHLHSHASASSEYVRPPPRNIISTPHDRPDSHPQQVHISLAGRDHMRISWIAQDKSAQTLVEYSKIPGAKRTSYESSVTGEHTSYRYFFYKSGKIHHVKIGPLDLNATYYYRCSGVGDEFTFKTPPGKFPIEFAVAGDLGQTEWTAATLVQLNKRDYDVLLLPGDLSYADSQQPLWDTFGRFVERYASHRPWMTIIGNHEVEALPIIHAHAFKAYNSRWRMPSNESGSNSNLYYSFDVSGVHVVMLGSYTDFDAKSAQYKWLEAELAKVDRARTPWIVAVFHTPWYNTNVAHQGEGESMRKAIEGLLYKGKVDIVFTGHVHAYERFTRVYDNAANPCGPVHITIGDGGNREGLARMFKKPASPLSLFREASFGHGRLRVENRTHAHWSWHRNDDSDSTIRDEVWLKSLSASTTCKESVGGQERSMSSSAMDEL</sequence>
<evidence type="ECO:0000259" key="8">
    <source>
        <dbReference type="Pfam" id="PF14008"/>
    </source>
</evidence>
<evidence type="ECO:0000256" key="5">
    <source>
        <dbReference type="RuleBase" id="RU361203"/>
    </source>
</evidence>
<organism evidence="10 11">
    <name type="scientific">Kingdonia uniflora</name>
    <dbReference type="NCBI Taxonomy" id="39325"/>
    <lineage>
        <taxon>Eukaryota</taxon>
        <taxon>Viridiplantae</taxon>
        <taxon>Streptophyta</taxon>
        <taxon>Embryophyta</taxon>
        <taxon>Tracheophyta</taxon>
        <taxon>Spermatophyta</taxon>
        <taxon>Magnoliopsida</taxon>
        <taxon>Ranunculales</taxon>
        <taxon>Circaeasteraceae</taxon>
        <taxon>Kingdonia</taxon>
    </lineage>
</organism>
<keyword evidence="4" id="KW-0325">Glycoprotein</keyword>
<dbReference type="EMBL" id="JACGCM010000816">
    <property type="protein sequence ID" value="KAF6165982.1"/>
    <property type="molecule type" value="Genomic_DNA"/>
</dbReference>
<dbReference type="SUPFAM" id="SSF56300">
    <property type="entry name" value="Metallo-dependent phosphatases"/>
    <property type="match status" value="1"/>
</dbReference>
<keyword evidence="11" id="KW-1185">Reference proteome</keyword>
<dbReference type="InterPro" id="IPR004843">
    <property type="entry name" value="Calcineurin-like_PHP"/>
</dbReference>
<dbReference type="Gene3D" id="2.60.40.380">
    <property type="entry name" value="Purple acid phosphatase-like, N-terminal"/>
    <property type="match status" value="1"/>
</dbReference>
<keyword evidence="2 6" id="KW-0732">Signal</keyword>
<evidence type="ECO:0000256" key="4">
    <source>
        <dbReference type="ARBA" id="ARBA00023180"/>
    </source>
</evidence>
<evidence type="ECO:0000256" key="1">
    <source>
        <dbReference type="ARBA" id="ARBA00008723"/>
    </source>
</evidence>
<dbReference type="InterPro" id="IPR025733">
    <property type="entry name" value="PAPs_C"/>
</dbReference>
<keyword evidence="3 5" id="KW-0378">Hydrolase</keyword>
<evidence type="ECO:0000259" key="7">
    <source>
        <dbReference type="Pfam" id="PF00149"/>
    </source>
</evidence>
<dbReference type="Pfam" id="PF14008">
    <property type="entry name" value="Metallophos_C"/>
    <property type="match status" value="1"/>
</dbReference>
<dbReference type="SUPFAM" id="SSF49363">
    <property type="entry name" value="Purple acid phosphatase, N-terminal domain"/>
    <property type="match status" value="1"/>
</dbReference>
<dbReference type="InterPro" id="IPR041792">
    <property type="entry name" value="MPP_PAP"/>
</dbReference>
<feature type="domain" description="Purple acid phosphatase N-terminal" evidence="9">
    <location>
        <begin position="62"/>
        <end position="153"/>
    </location>
</feature>
<protein>
    <recommendedName>
        <fullName evidence="5">Purple acid phosphatase</fullName>
        <ecNumber evidence="5">3.1.3.2</ecNumber>
    </recommendedName>
</protein>
<dbReference type="EC" id="3.1.3.2" evidence="5"/>
<dbReference type="CDD" id="cd00839">
    <property type="entry name" value="MPP_PAPs"/>
    <property type="match status" value="1"/>
</dbReference>
<name>A0A7J7NG68_9MAGN</name>
<dbReference type="Pfam" id="PF16656">
    <property type="entry name" value="Pur_ac_phosph_N"/>
    <property type="match status" value="1"/>
</dbReference>
<evidence type="ECO:0000256" key="2">
    <source>
        <dbReference type="ARBA" id="ARBA00022729"/>
    </source>
</evidence>
<dbReference type="OrthoDB" id="45007at2759"/>
<proteinExistence type="inferred from homology"/>
<feature type="domain" description="Calcineurin-like phosphoesterase" evidence="7">
    <location>
        <begin position="162"/>
        <end position="352"/>
    </location>
</feature>
<feature type="domain" description="Purple acid phosphatase C-terminal" evidence="8">
    <location>
        <begin position="367"/>
        <end position="430"/>
    </location>
</feature>
<dbReference type="GO" id="GO:0046872">
    <property type="term" value="F:metal ion binding"/>
    <property type="evidence" value="ECO:0007669"/>
    <property type="project" value="InterPro"/>
</dbReference>
<evidence type="ECO:0000256" key="3">
    <source>
        <dbReference type="ARBA" id="ARBA00022801"/>
    </source>
</evidence>
<evidence type="ECO:0000313" key="11">
    <source>
        <dbReference type="Proteomes" id="UP000541444"/>
    </source>
</evidence>
<dbReference type="AlphaFoldDB" id="A0A7J7NG68"/>
<comment type="caution">
    <text evidence="10">The sequence shown here is derived from an EMBL/GenBank/DDBJ whole genome shotgun (WGS) entry which is preliminary data.</text>
</comment>
<dbReference type="Pfam" id="PF00149">
    <property type="entry name" value="Metallophos"/>
    <property type="match status" value="1"/>
</dbReference>
<feature type="non-terminal residue" evidence="10">
    <location>
        <position position="1"/>
    </location>
</feature>
<evidence type="ECO:0000259" key="9">
    <source>
        <dbReference type="Pfam" id="PF16656"/>
    </source>
</evidence>
<dbReference type="PANTHER" id="PTHR22953">
    <property type="entry name" value="ACID PHOSPHATASE RELATED"/>
    <property type="match status" value="1"/>
</dbReference>
<evidence type="ECO:0000313" key="10">
    <source>
        <dbReference type="EMBL" id="KAF6165982.1"/>
    </source>
</evidence>
<gene>
    <name evidence="10" type="ORF">GIB67_012879</name>
</gene>
<accession>A0A7J7NG68</accession>